<dbReference type="GO" id="GO:0006261">
    <property type="term" value="P:DNA-templated DNA replication"/>
    <property type="evidence" value="ECO:0007669"/>
    <property type="project" value="UniProtKB-UniRule"/>
</dbReference>
<dbReference type="InterPro" id="IPR013758">
    <property type="entry name" value="Topo_IIA_A/C_ab"/>
</dbReference>
<dbReference type="HAMAP" id="MF_01897">
    <property type="entry name" value="GyrA"/>
    <property type="match status" value="1"/>
</dbReference>
<dbReference type="InterPro" id="IPR013757">
    <property type="entry name" value="Topo_IIA_A_a_sf"/>
</dbReference>
<keyword evidence="9" id="KW-0963">Cytoplasm</keyword>
<evidence type="ECO:0000256" key="5">
    <source>
        <dbReference type="ARBA" id="ARBA00023029"/>
    </source>
</evidence>
<dbReference type="FunFam" id="3.30.1360.40:FF:000002">
    <property type="entry name" value="DNA gyrase subunit A"/>
    <property type="match status" value="1"/>
</dbReference>
<keyword evidence="5 9" id="KW-0799">Topoisomerase</keyword>
<protein>
    <recommendedName>
        <fullName evidence="9">DNA gyrase subunit A</fullName>
        <ecNumber evidence="9">5.6.2.2</ecNumber>
    </recommendedName>
</protein>
<comment type="function">
    <text evidence="9">A type II topoisomerase that negatively supercoils closed circular double-stranded (ds) DNA in an ATP-dependent manner to modulate DNA topology and maintain chromosomes in an underwound state. Negative supercoiling favors strand separation, and DNA replication, transcription, recombination and repair, all of which involve strand separation. Also able to catalyze the interconversion of other topological isomers of dsDNA rings, including catenanes and knotted rings. Type II topoisomerases break and join 2 DNA strands simultaneously in an ATP-dependent manner.</text>
</comment>
<dbReference type="PANTHER" id="PTHR43493:SF5">
    <property type="entry name" value="DNA GYRASE SUBUNIT A, CHLOROPLASTIC_MITOCHONDRIAL"/>
    <property type="match status" value="1"/>
</dbReference>
<evidence type="ECO:0000259" key="11">
    <source>
        <dbReference type="PROSITE" id="PS52040"/>
    </source>
</evidence>
<evidence type="ECO:0000256" key="7">
    <source>
        <dbReference type="ARBA" id="ARBA00023235"/>
    </source>
</evidence>
<dbReference type="FunFam" id="1.10.268.10:FF:000001">
    <property type="entry name" value="DNA gyrase subunit A"/>
    <property type="match status" value="1"/>
</dbReference>
<organism evidence="12 13">
    <name type="scientific">Succiniclasticum ruminis</name>
    <dbReference type="NCBI Taxonomy" id="40841"/>
    <lineage>
        <taxon>Bacteria</taxon>
        <taxon>Bacillati</taxon>
        <taxon>Bacillota</taxon>
        <taxon>Negativicutes</taxon>
        <taxon>Acidaminococcales</taxon>
        <taxon>Acidaminococcaceae</taxon>
        <taxon>Succiniclasticum</taxon>
    </lineage>
</organism>
<evidence type="ECO:0000256" key="10">
    <source>
        <dbReference type="PROSITE-ProRule" id="PRU01384"/>
    </source>
</evidence>
<dbReference type="NCBIfam" id="NF004044">
    <property type="entry name" value="PRK05561.1"/>
    <property type="match status" value="1"/>
</dbReference>
<evidence type="ECO:0000256" key="3">
    <source>
        <dbReference type="ARBA" id="ARBA00022741"/>
    </source>
</evidence>
<dbReference type="CDD" id="cd00187">
    <property type="entry name" value="TOP4c"/>
    <property type="match status" value="1"/>
</dbReference>
<evidence type="ECO:0000256" key="8">
    <source>
        <dbReference type="ARBA" id="ARBA00063644"/>
    </source>
</evidence>
<dbReference type="PANTHER" id="PTHR43493">
    <property type="entry name" value="DNA GYRASE/TOPOISOMERASE SUBUNIT A"/>
    <property type="match status" value="1"/>
</dbReference>
<name>A0A1G6K378_9FIRM</name>
<dbReference type="NCBIfam" id="TIGR01063">
    <property type="entry name" value="gyrA"/>
    <property type="match status" value="1"/>
</dbReference>
<dbReference type="Pfam" id="PF03989">
    <property type="entry name" value="DNA_gyraseA_C"/>
    <property type="match status" value="6"/>
</dbReference>
<dbReference type="InterPro" id="IPR035516">
    <property type="entry name" value="Gyrase/topoIV_suA_C"/>
</dbReference>
<comment type="catalytic activity">
    <reaction evidence="1 9 10">
        <text>ATP-dependent breakage, passage and rejoining of double-stranded DNA.</text>
        <dbReference type="EC" id="5.6.2.2"/>
    </reaction>
</comment>
<evidence type="ECO:0000256" key="1">
    <source>
        <dbReference type="ARBA" id="ARBA00000185"/>
    </source>
</evidence>
<dbReference type="AlphaFoldDB" id="A0A1G6K378"/>
<feature type="active site" description="O-(5'-phospho-DNA)-tyrosine intermediate" evidence="9 10">
    <location>
        <position position="147"/>
    </location>
</feature>
<dbReference type="EC" id="5.6.2.2" evidence="9"/>
<dbReference type="SUPFAM" id="SSF101904">
    <property type="entry name" value="GyrA/ParC C-terminal domain-like"/>
    <property type="match status" value="1"/>
</dbReference>
<evidence type="ECO:0000256" key="6">
    <source>
        <dbReference type="ARBA" id="ARBA00023125"/>
    </source>
</evidence>
<dbReference type="GO" id="GO:0006265">
    <property type="term" value="P:DNA topological change"/>
    <property type="evidence" value="ECO:0007669"/>
    <property type="project" value="UniProtKB-UniRule"/>
</dbReference>
<dbReference type="Pfam" id="PF00521">
    <property type="entry name" value="DNA_topoisoIV"/>
    <property type="match status" value="1"/>
</dbReference>
<dbReference type="Gene3D" id="1.10.268.10">
    <property type="entry name" value="Topoisomerase, domain 3"/>
    <property type="match status" value="1"/>
</dbReference>
<dbReference type="EMBL" id="FMYW01000004">
    <property type="protein sequence ID" value="SDC24736.1"/>
    <property type="molecule type" value="Genomic_DNA"/>
</dbReference>
<dbReference type="SMART" id="SM00434">
    <property type="entry name" value="TOP4c"/>
    <property type="match status" value="1"/>
</dbReference>
<evidence type="ECO:0000256" key="2">
    <source>
        <dbReference type="ARBA" id="ARBA00008263"/>
    </source>
</evidence>
<comment type="similarity">
    <text evidence="2 9">Belongs to the type II topoisomerase GyrA/ParC subunit family.</text>
</comment>
<dbReference type="PROSITE" id="PS52040">
    <property type="entry name" value="TOPO_IIA"/>
    <property type="match status" value="1"/>
</dbReference>
<comment type="subcellular location">
    <subcellularLocation>
        <location evidence="9">Cytoplasm</location>
    </subcellularLocation>
</comment>
<keyword evidence="13" id="KW-1185">Reference proteome</keyword>
<comment type="subunit">
    <text evidence="9">Heterotetramer, composed of two GyrA and two GyrB chains. In the heterotetramer, GyrA contains the active site tyrosine that forms a transient covalent intermediate with DNA, while GyrB binds cofactors and catalyzes ATP hydrolysis.</text>
</comment>
<dbReference type="NCBIfam" id="NF004043">
    <property type="entry name" value="PRK05560.1"/>
    <property type="match status" value="1"/>
</dbReference>
<accession>A0A1G6K378</accession>
<evidence type="ECO:0000313" key="13">
    <source>
        <dbReference type="Proteomes" id="UP000198943"/>
    </source>
</evidence>
<comment type="miscellaneous">
    <text evidence="9">Few gyrases are as efficient as E.coli at forming negative supercoils. Not all organisms have 2 type II topoisomerases; in organisms with a single type II topoisomerase this enzyme also has to decatenate newly replicated chromosomes.</text>
</comment>
<reference evidence="13" key="1">
    <citation type="submission" date="2016-10" db="EMBL/GenBank/DDBJ databases">
        <authorList>
            <person name="Varghese N."/>
            <person name="Submissions S."/>
        </authorList>
    </citation>
    <scope>NUCLEOTIDE SEQUENCE [LARGE SCALE GENOMIC DNA]</scope>
    <source>
        <strain evidence="13">DSM 11005</strain>
    </source>
</reference>
<gene>
    <name evidence="9" type="primary">gyrA</name>
    <name evidence="12" type="ORF">SAMN04487864_1047</name>
</gene>
<dbReference type="GO" id="GO:0003677">
    <property type="term" value="F:DNA binding"/>
    <property type="evidence" value="ECO:0007669"/>
    <property type="project" value="UniProtKB-UniRule"/>
</dbReference>
<dbReference type="InterPro" id="IPR005743">
    <property type="entry name" value="GyrA"/>
</dbReference>
<dbReference type="FunFam" id="3.90.199.10:FF:000001">
    <property type="entry name" value="DNA gyrase subunit A"/>
    <property type="match status" value="1"/>
</dbReference>
<dbReference type="Proteomes" id="UP000198943">
    <property type="component" value="Unassembled WGS sequence"/>
</dbReference>
<dbReference type="GO" id="GO:0034335">
    <property type="term" value="F:DNA negative supercoiling activity"/>
    <property type="evidence" value="ECO:0007669"/>
    <property type="project" value="UniProtKB-ARBA"/>
</dbReference>
<dbReference type="Gene3D" id="3.90.199.10">
    <property type="entry name" value="Topoisomerase II, domain 5"/>
    <property type="match status" value="1"/>
</dbReference>
<keyword evidence="3 9" id="KW-0547">Nucleotide-binding</keyword>
<dbReference type="Gene3D" id="2.120.10.90">
    <property type="entry name" value="DNA gyrase/topoisomerase IV, subunit A, C-terminal"/>
    <property type="match status" value="1"/>
</dbReference>
<dbReference type="FunFam" id="2.120.10.90:FF:000005">
    <property type="entry name" value="DNA topoisomerase 4 subunit A"/>
    <property type="match status" value="1"/>
</dbReference>
<dbReference type="GO" id="GO:0005694">
    <property type="term" value="C:chromosome"/>
    <property type="evidence" value="ECO:0007669"/>
    <property type="project" value="InterPro"/>
</dbReference>
<proteinExistence type="inferred from homology"/>
<evidence type="ECO:0000256" key="9">
    <source>
        <dbReference type="HAMAP-Rule" id="MF_01897"/>
    </source>
</evidence>
<dbReference type="GO" id="GO:0009330">
    <property type="term" value="C:DNA topoisomerase type II (double strand cut, ATP-hydrolyzing) complex"/>
    <property type="evidence" value="ECO:0007669"/>
    <property type="project" value="TreeGrafter"/>
</dbReference>
<dbReference type="Gene3D" id="3.30.1360.40">
    <property type="match status" value="1"/>
</dbReference>
<keyword evidence="6 9" id="KW-0238">DNA-binding</keyword>
<dbReference type="GO" id="GO:0005524">
    <property type="term" value="F:ATP binding"/>
    <property type="evidence" value="ECO:0007669"/>
    <property type="project" value="UniProtKB-UniRule"/>
</dbReference>
<feature type="domain" description="Topo IIA-type catalytic" evidence="11">
    <location>
        <begin position="59"/>
        <end position="523"/>
    </location>
</feature>
<dbReference type="InterPro" id="IPR013760">
    <property type="entry name" value="Topo_IIA-like_dom_sf"/>
</dbReference>
<comment type="subunit">
    <text evidence="8">Heterotetramer composed of ParC and ParE.</text>
</comment>
<evidence type="ECO:0000313" key="12">
    <source>
        <dbReference type="EMBL" id="SDC24736.1"/>
    </source>
</evidence>
<sequence length="840" mass="93692">MDDTTKTPEQETINEQENVVMNDDGYIASGGKIEEVDLTNKMKDSYINYAMSVIVQRALPDVRDGLKPVHRRILYAMQEAGMTSNRPYKKSARIVGEVLGKYHPHGDSSVYDATVRLAQDFNTRYLLVDGHGNFGSVDGDSPAAMRYTEVRMTKVAEAMLEDIEKDTVEFGPNYDESLKEPTVLPAKIPALLVNGSAGIAVGMATNIPPHNLREVVKGIDMLIDNPDVSVDELMTAVKGPDFPTGATILGREGIRQAYATGRGIIKVRAKAEIEPMAKNKNRIVVTEIPYQVNKARLLENIAALVKDGVIEGITDLRDESDRRGMRVVIELRSDVVPDVILNKLYKHTQLQDSFGVIMLALVDNKPKILNLKQILECYVSHQKDVVTRRTRYDLAKAKERAHILEGLKIALDHLDEVIKTIRNSANAEIAKASLMEKFALSDRQSQAILDMRLQRLTGLERKKIDDEYVDVVQTIDYLESVLADEQKVLDIIKKDLQEKADKFGDDRRTEIVNDTGDMDVLDLIADEEIVITLSNQGYIKRQTPDNFRKQQRGGIGKKGGSGKKEDDFTQYLFLATTHNYVLFFTNKGQVYTLRGYQIPEAGRTAKGTAIINLLQLSPGEKITAVINVSEFEENKYLFMATDRGTVKRCKLTDFSFVRRSGLKAIVLNEDEELISVRMTDGNASILMATRDGMAIHFSEEDVRCMGRSAHGVRGINLARHDTVVAMDCADNPESEVLTVTEKGQGKRTKLSEYTRQTRGGKGRINYKLTSKTGDVVGMTVVNPKDELYIITAAGIVIRMDVDQLRKLGRNTQGVNVITLREDDTVTSIAAVKSEEEIVNE</sequence>
<dbReference type="SUPFAM" id="SSF56719">
    <property type="entry name" value="Type II DNA topoisomerase"/>
    <property type="match status" value="1"/>
</dbReference>
<keyword evidence="4 9" id="KW-0067">ATP-binding</keyword>
<dbReference type="GO" id="GO:0005737">
    <property type="term" value="C:cytoplasm"/>
    <property type="evidence" value="ECO:0007669"/>
    <property type="project" value="UniProtKB-SubCell"/>
</dbReference>
<dbReference type="InterPro" id="IPR002205">
    <property type="entry name" value="Topo_IIA_dom_A"/>
</dbReference>
<keyword evidence="7 9" id="KW-0413">Isomerase</keyword>
<dbReference type="InterPro" id="IPR006691">
    <property type="entry name" value="GyrA/parC_rep"/>
</dbReference>
<comment type="caution">
    <text evidence="9">Lacks conserved residue(s) required for the propagation of feature annotation.</text>
</comment>
<dbReference type="InterPro" id="IPR050220">
    <property type="entry name" value="Type_II_DNA_Topoisomerases"/>
</dbReference>
<evidence type="ECO:0000256" key="4">
    <source>
        <dbReference type="ARBA" id="ARBA00022840"/>
    </source>
</evidence>